<proteinExistence type="predicted"/>
<organism evidence="1 2">
    <name type="scientific">Heterostelium pallidum (strain ATCC 26659 / Pp 5 / PN500)</name>
    <name type="common">Cellular slime mold</name>
    <name type="synonym">Polysphondylium pallidum</name>
    <dbReference type="NCBI Taxonomy" id="670386"/>
    <lineage>
        <taxon>Eukaryota</taxon>
        <taxon>Amoebozoa</taxon>
        <taxon>Evosea</taxon>
        <taxon>Eumycetozoa</taxon>
        <taxon>Dictyostelia</taxon>
        <taxon>Acytosteliales</taxon>
        <taxon>Acytosteliaceae</taxon>
        <taxon>Heterostelium</taxon>
    </lineage>
</organism>
<evidence type="ECO:0000313" key="2">
    <source>
        <dbReference type="Proteomes" id="UP000001396"/>
    </source>
</evidence>
<dbReference type="GeneID" id="31360809"/>
<dbReference type="RefSeq" id="XP_020433459.1">
    <property type="nucleotide sequence ID" value="XM_020576210.1"/>
</dbReference>
<comment type="caution">
    <text evidence="1">The sequence shown here is derived from an EMBL/GenBank/DDBJ whole genome shotgun (WGS) entry which is preliminary data.</text>
</comment>
<accession>D3BBD4</accession>
<dbReference type="AlphaFoldDB" id="D3BBD4"/>
<dbReference type="Proteomes" id="UP000001396">
    <property type="component" value="Unassembled WGS sequence"/>
</dbReference>
<protein>
    <submittedName>
        <fullName evidence="1">Uncharacterized protein</fullName>
    </submittedName>
</protein>
<name>D3BBD4_HETP5</name>
<dbReference type="InParanoid" id="D3BBD4"/>
<evidence type="ECO:0000313" key="1">
    <source>
        <dbReference type="EMBL" id="EFA81341.1"/>
    </source>
</evidence>
<dbReference type="EMBL" id="ADBJ01000025">
    <property type="protein sequence ID" value="EFA81341.1"/>
    <property type="molecule type" value="Genomic_DNA"/>
</dbReference>
<gene>
    <name evidence="1" type="ORF">PPL_05324</name>
</gene>
<reference evidence="1 2" key="1">
    <citation type="journal article" date="2011" name="Genome Res.">
        <title>Phylogeny-wide analysis of social amoeba genomes highlights ancient origins for complex intercellular communication.</title>
        <authorList>
            <person name="Heidel A.J."/>
            <person name="Lawal H.M."/>
            <person name="Felder M."/>
            <person name="Schilde C."/>
            <person name="Helps N.R."/>
            <person name="Tunggal B."/>
            <person name="Rivero F."/>
            <person name="John U."/>
            <person name="Schleicher M."/>
            <person name="Eichinger L."/>
            <person name="Platzer M."/>
            <person name="Noegel A.A."/>
            <person name="Schaap P."/>
            <person name="Gloeckner G."/>
        </authorList>
    </citation>
    <scope>NUCLEOTIDE SEQUENCE [LARGE SCALE GENOMIC DNA]</scope>
    <source>
        <strain evidence="2">ATCC 26659 / Pp 5 / PN500</strain>
    </source>
</reference>
<sequence>MTDIESYLKQFGDDKKAIKVFWARNPEVNWTFVVDKNNTVADLLENSQVPDGYYLYLYERKKNQANSTSPAYFVIDQSRKKPSNKLCGATKLQYKPISESYRACSFRT</sequence>
<keyword evidence="2" id="KW-1185">Reference proteome</keyword>